<keyword evidence="2" id="KW-1133">Transmembrane helix</keyword>
<gene>
    <name evidence="5" type="ORF">PENTCL1PPCAC_7123</name>
</gene>
<dbReference type="PROSITE" id="PS50026">
    <property type="entry name" value="EGF_3"/>
    <property type="match status" value="2"/>
</dbReference>
<evidence type="ECO:0000256" key="2">
    <source>
        <dbReference type="SAM" id="Phobius"/>
    </source>
</evidence>
<comment type="caution">
    <text evidence="1">Lacks conserved residue(s) required for the propagation of feature annotation.</text>
</comment>
<dbReference type="SUPFAM" id="SSF57196">
    <property type="entry name" value="EGF/Laminin"/>
    <property type="match status" value="1"/>
</dbReference>
<feature type="transmembrane region" description="Helical" evidence="2">
    <location>
        <begin position="213"/>
        <end position="237"/>
    </location>
</feature>
<reference evidence="5" key="1">
    <citation type="submission" date="2023-10" db="EMBL/GenBank/DDBJ databases">
        <title>Genome assembly of Pristionchus species.</title>
        <authorList>
            <person name="Yoshida K."/>
            <person name="Sommer R.J."/>
        </authorList>
    </citation>
    <scope>NUCLEOTIDE SEQUENCE</scope>
    <source>
        <strain evidence="5">RS0144</strain>
    </source>
</reference>
<dbReference type="Proteomes" id="UP001432027">
    <property type="component" value="Unassembled WGS sequence"/>
</dbReference>
<dbReference type="SMART" id="SM00181">
    <property type="entry name" value="EGF"/>
    <property type="match status" value="3"/>
</dbReference>
<dbReference type="EMBL" id="BTSX01000002">
    <property type="protein sequence ID" value="GMS84948.1"/>
    <property type="molecule type" value="Genomic_DNA"/>
</dbReference>
<keyword evidence="6" id="KW-1185">Reference proteome</keyword>
<protein>
    <recommendedName>
        <fullName evidence="4">EGF-like domain-containing protein</fullName>
    </recommendedName>
</protein>
<evidence type="ECO:0000256" key="3">
    <source>
        <dbReference type="SAM" id="SignalP"/>
    </source>
</evidence>
<dbReference type="PROSITE" id="PS01186">
    <property type="entry name" value="EGF_2"/>
    <property type="match status" value="1"/>
</dbReference>
<dbReference type="PANTHER" id="PTHR24033:SF224">
    <property type="entry name" value="C-TYPE LECTIN"/>
    <property type="match status" value="1"/>
</dbReference>
<feature type="non-terminal residue" evidence="5">
    <location>
        <position position="1"/>
    </location>
</feature>
<accession>A0AAV5SP86</accession>
<organism evidence="5 6">
    <name type="scientific">Pristionchus entomophagus</name>
    <dbReference type="NCBI Taxonomy" id="358040"/>
    <lineage>
        <taxon>Eukaryota</taxon>
        <taxon>Metazoa</taxon>
        <taxon>Ecdysozoa</taxon>
        <taxon>Nematoda</taxon>
        <taxon>Chromadorea</taxon>
        <taxon>Rhabditida</taxon>
        <taxon>Rhabditina</taxon>
        <taxon>Diplogasteromorpha</taxon>
        <taxon>Diplogasteroidea</taxon>
        <taxon>Neodiplogasteridae</taxon>
        <taxon>Pristionchus</taxon>
    </lineage>
</organism>
<feature type="disulfide bond" evidence="1">
    <location>
        <begin position="84"/>
        <end position="93"/>
    </location>
</feature>
<feature type="chain" id="PRO_5043562897" description="EGF-like domain-containing protein" evidence="3">
    <location>
        <begin position="26"/>
        <end position="264"/>
    </location>
</feature>
<proteinExistence type="predicted"/>
<dbReference type="AlphaFoldDB" id="A0AAV5SP86"/>
<keyword evidence="1" id="KW-0245">EGF-like domain</keyword>
<keyword evidence="3" id="KW-0732">Signal</keyword>
<name>A0AAV5SP86_9BILA</name>
<sequence>KSMPSSSSTTVILLALATLATVSSAFDGTRLRDLPVENCAHGGQLVEGKCECALNWSGPTCEAEVCQNGGRPHRNAEGSVKCSCPYGLKGLRCEQVTKCDNGKLTNGRCECEKGFVGVFCQSRPCHNGAPTLIPGFEEYQCTCDIGFTGSFCEEELQCLNGGFVSSSNECECRNGFTGEFCDHCEHNVENGECVPEVSEMPLAGTNTVAFLEWHLIAVVGGTMLLLILLACAVYFALRSWRTKPSRVSSAQGSAIVPHPDGTDV</sequence>
<feature type="domain" description="EGF-like" evidence="4">
    <location>
        <begin position="116"/>
        <end position="153"/>
    </location>
</feature>
<evidence type="ECO:0000259" key="4">
    <source>
        <dbReference type="PROSITE" id="PS50026"/>
    </source>
</evidence>
<feature type="signal peptide" evidence="3">
    <location>
        <begin position="1"/>
        <end position="25"/>
    </location>
</feature>
<keyword evidence="2" id="KW-0812">Transmembrane</keyword>
<feature type="domain" description="EGF-like" evidence="4">
    <location>
        <begin position="57"/>
        <end position="94"/>
    </location>
</feature>
<dbReference type="InterPro" id="IPR000742">
    <property type="entry name" value="EGF"/>
</dbReference>
<dbReference type="Gene3D" id="2.10.25.10">
    <property type="entry name" value="Laminin"/>
    <property type="match status" value="2"/>
</dbReference>
<feature type="disulfide bond" evidence="1">
    <location>
        <begin position="143"/>
        <end position="152"/>
    </location>
</feature>
<keyword evidence="2" id="KW-0472">Membrane</keyword>
<evidence type="ECO:0000313" key="6">
    <source>
        <dbReference type="Proteomes" id="UP001432027"/>
    </source>
</evidence>
<comment type="caution">
    <text evidence="5">The sequence shown here is derived from an EMBL/GenBank/DDBJ whole genome shotgun (WGS) entry which is preliminary data.</text>
</comment>
<dbReference type="PROSITE" id="PS00022">
    <property type="entry name" value="EGF_1"/>
    <property type="match status" value="2"/>
</dbReference>
<evidence type="ECO:0000313" key="5">
    <source>
        <dbReference type="EMBL" id="GMS84948.1"/>
    </source>
</evidence>
<keyword evidence="1" id="KW-1015">Disulfide bond</keyword>
<evidence type="ECO:0000256" key="1">
    <source>
        <dbReference type="PROSITE-ProRule" id="PRU00076"/>
    </source>
</evidence>
<dbReference type="InterPro" id="IPR051830">
    <property type="entry name" value="NOTCH_homolog"/>
</dbReference>
<dbReference type="PANTHER" id="PTHR24033">
    <property type="entry name" value="EGF-LIKE DOMAIN-CONTAINING PROTEIN"/>
    <property type="match status" value="1"/>
</dbReference>